<dbReference type="AlphaFoldDB" id="A0A182VW45"/>
<feature type="compositionally biased region" description="Basic and acidic residues" evidence="1">
    <location>
        <begin position="18"/>
        <end position="31"/>
    </location>
</feature>
<keyword evidence="3" id="KW-1185">Reference proteome</keyword>
<feature type="compositionally biased region" description="Polar residues" evidence="1">
    <location>
        <begin position="151"/>
        <end position="161"/>
    </location>
</feature>
<protein>
    <submittedName>
        <fullName evidence="2">Uncharacterized protein</fullName>
    </submittedName>
</protein>
<feature type="compositionally biased region" description="Polar residues" evidence="1">
    <location>
        <begin position="169"/>
        <end position="183"/>
    </location>
</feature>
<name>A0A182VW45_9DIPT</name>
<dbReference type="Proteomes" id="UP000075920">
    <property type="component" value="Unassembled WGS sequence"/>
</dbReference>
<proteinExistence type="predicted"/>
<feature type="compositionally biased region" description="Low complexity" evidence="1">
    <location>
        <begin position="67"/>
        <end position="82"/>
    </location>
</feature>
<sequence>MDGRVMTKKTCVKRATLAEKEVNSLKEKLSTTDRGVSNNNNNISNSVNNNDGNDMDVTAPPPPPSLSAPTLPTSLPLAASTSPTPPTSSSPMIVEQNGIAPPSPSTTPVSESGSIHRPEVALSPSEKPLGGSRSPMTPKGKTKEGFGPEELSSSSARTSVSECHKGSSEKLNNSTETNCSGGETESPKKDPIVDGRTRSLTEELSAKDRER</sequence>
<dbReference type="EnsemblMetazoa" id="AMIN002290-RA">
    <property type="protein sequence ID" value="AMIN002290-PA"/>
    <property type="gene ID" value="AMIN002290"/>
</dbReference>
<evidence type="ECO:0000313" key="2">
    <source>
        <dbReference type="EnsemblMetazoa" id="AMIN002290-PA"/>
    </source>
</evidence>
<accession>A0A182VW45</accession>
<feature type="compositionally biased region" description="Basic and acidic residues" evidence="1">
    <location>
        <begin position="185"/>
        <end position="211"/>
    </location>
</feature>
<dbReference type="VEuPathDB" id="VectorBase:AMIN002290"/>
<reference evidence="2" key="2">
    <citation type="submission" date="2020-05" db="UniProtKB">
        <authorList>
            <consortium name="EnsemblMetazoa"/>
        </authorList>
    </citation>
    <scope>IDENTIFICATION</scope>
    <source>
        <strain evidence="2">MINIMUS1</strain>
    </source>
</reference>
<feature type="compositionally biased region" description="Low complexity" evidence="1">
    <location>
        <begin position="36"/>
        <end position="58"/>
    </location>
</feature>
<evidence type="ECO:0000313" key="3">
    <source>
        <dbReference type="Proteomes" id="UP000075920"/>
    </source>
</evidence>
<evidence type="ECO:0000256" key="1">
    <source>
        <dbReference type="SAM" id="MobiDB-lite"/>
    </source>
</evidence>
<organism evidence="2 3">
    <name type="scientific">Anopheles minimus</name>
    <dbReference type="NCBI Taxonomy" id="112268"/>
    <lineage>
        <taxon>Eukaryota</taxon>
        <taxon>Metazoa</taxon>
        <taxon>Ecdysozoa</taxon>
        <taxon>Arthropoda</taxon>
        <taxon>Hexapoda</taxon>
        <taxon>Insecta</taxon>
        <taxon>Pterygota</taxon>
        <taxon>Neoptera</taxon>
        <taxon>Endopterygota</taxon>
        <taxon>Diptera</taxon>
        <taxon>Nematocera</taxon>
        <taxon>Culicoidea</taxon>
        <taxon>Culicidae</taxon>
        <taxon>Anophelinae</taxon>
        <taxon>Anopheles</taxon>
    </lineage>
</organism>
<reference evidence="3" key="1">
    <citation type="submission" date="2013-03" db="EMBL/GenBank/DDBJ databases">
        <title>The Genome Sequence of Anopheles minimus MINIMUS1.</title>
        <authorList>
            <consortium name="The Broad Institute Genomics Platform"/>
            <person name="Neafsey D.E."/>
            <person name="Walton C."/>
            <person name="Walker B."/>
            <person name="Young S.K."/>
            <person name="Zeng Q."/>
            <person name="Gargeya S."/>
            <person name="Fitzgerald M."/>
            <person name="Haas B."/>
            <person name="Abouelleil A."/>
            <person name="Allen A.W."/>
            <person name="Alvarado L."/>
            <person name="Arachchi H.M."/>
            <person name="Berlin A.M."/>
            <person name="Chapman S.B."/>
            <person name="Gainer-Dewar J."/>
            <person name="Goldberg J."/>
            <person name="Griggs A."/>
            <person name="Gujja S."/>
            <person name="Hansen M."/>
            <person name="Howarth C."/>
            <person name="Imamovic A."/>
            <person name="Ireland A."/>
            <person name="Larimer J."/>
            <person name="McCowan C."/>
            <person name="Murphy C."/>
            <person name="Pearson M."/>
            <person name="Poon T.W."/>
            <person name="Priest M."/>
            <person name="Roberts A."/>
            <person name="Saif S."/>
            <person name="Shea T."/>
            <person name="Sisk P."/>
            <person name="Sykes S."/>
            <person name="Wortman J."/>
            <person name="Nusbaum C."/>
            <person name="Birren B."/>
        </authorList>
    </citation>
    <scope>NUCLEOTIDE SEQUENCE [LARGE SCALE GENOMIC DNA]</scope>
    <source>
        <strain evidence="3">MINIMUS1</strain>
    </source>
</reference>
<feature type="region of interest" description="Disordered" evidence="1">
    <location>
        <begin position="18"/>
        <end position="211"/>
    </location>
</feature>